<dbReference type="InterPro" id="IPR009061">
    <property type="entry name" value="DNA-bd_dom_put_sf"/>
</dbReference>
<keyword evidence="3" id="KW-1185">Reference proteome</keyword>
<evidence type="ECO:0000259" key="1">
    <source>
        <dbReference type="Pfam" id="PF12728"/>
    </source>
</evidence>
<reference evidence="3" key="1">
    <citation type="submission" date="2020-05" db="EMBL/GenBank/DDBJ databases">
        <title>Frigoriglobus tundricola gen. nov., sp. nov., a psychrotolerant cellulolytic planctomycete of the family Gemmataceae with two divergent copies of 16S rRNA gene.</title>
        <authorList>
            <person name="Kulichevskaya I.S."/>
            <person name="Ivanova A.A."/>
            <person name="Naumoff D.G."/>
            <person name="Beletsky A.V."/>
            <person name="Rijpstra W.I.C."/>
            <person name="Sinninghe Damste J.S."/>
            <person name="Mardanov A.V."/>
            <person name="Ravin N.V."/>
            <person name="Dedysh S.N."/>
        </authorList>
    </citation>
    <scope>NUCLEOTIDE SEQUENCE [LARGE SCALE GENOMIC DNA]</scope>
    <source>
        <strain evidence="3">PL17</strain>
    </source>
</reference>
<dbReference type="SUPFAM" id="SSF46955">
    <property type="entry name" value="Putative DNA-binding domain"/>
    <property type="match status" value="1"/>
</dbReference>
<dbReference type="RefSeq" id="WP_171475043.1">
    <property type="nucleotide sequence ID" value="NZ_CP053452.2"/>
</dbReference>
<dbReference type="EMBL" id="CP053452">
    <property type="protein sequence ID" value="QJX00250.1"/>
    <property type="molecule type" value="Genomic_DNA"/>
</dbReference>
<dbReference type="Pfam" id="PF12728">
    <property type="entry name" value="HTH_17"/>
    <property type="match status" value="1"/>
</dbReference>
<evidence type="ECO:0000313" key="3">
    <source>
        <dbReference type="Proteomes" id="UP000503447"/>
    </source>
</evidence>
<accession>A0A6M5Z1L5</accession>
<sequence>MSDLPTTPPAPAADLDALLTQLRDRLAPPAELLTRDALAALLDIGVSTLDRLNAAGRIGPRPVRLGGALRWHRAEVLAWLAQRDPRGELHDAATWPAVWDALRRRTATK</sequence>
<evidence type="ECO:0000313" key="2">
    <source>
        <dbReference type="EMBL" id="QJX00250.1"/>
    </source>
</evidence>
<organism evidence="2 3">
    <name type="scientific">Frigoriglobus tundricola</name>
    <dbReference type="NCBI Taxonomy" id="2774151"/>
    <lineage>
        <taxon>Bacteria</taxon>
        <taxon>Pseudomonadati</taxon>
        <taxon>Planctomycetota</taxon>
        <taxon>Planctomycetia</taxon>
        <taxon>Gemmatales</taxon>
        <taxon>Gemmataceae</taxon>
        <taxon>Frigoriglobus</taxon>
    </lineage>
</organism>
<proteinExistence type="predicted"/>
<gene>
    <name evidence="2" type="ORF">FTUN_7874</name>
</gene>
<dbReference type="KEGG" id="ftj:FTUN_7874"/>
<protein>
    <recommendedName>
        <fullName evidence="1">Helix-turn-helix domain-containing protein</fullName>
    </recommendedName>
</protein>
<dbReference type="AlphaFoldDB" id="A0A6M5Z1L5"/>
<feature type="domain" description="Helix-turn-helix" evidence="1">
    <location>
        <begin position="32"/>
        <end position="83"/>
    </location>
</feature>
<dbReference type="Proteomes" id="UP000503447">
    <property type="component" value="Chromosome"/>
</dbReference>
<dbReference type="InterPro" id="IPR041657">
    <property type="entry name" value="HTH_17"/>
</dbReference>
<name>A0A6M5Z1L5_9BACT</name>